<dbReference type="InterPro" id="IPR006528">
    <property type="entry name" value="Phage_head_morphogenesis_dom"/>
</dbReference>
<feature type="domain" description="Phage-Barnase-EndoU-ColicinE5/D-RelE like nuclease 2" evidence="3">
    <location>
        <begin position="284"/>
        <end position="411"/>
    </location>
</feature>
<dbReference type="Proteomes" id="UP000186895">
    <property type="component" value="Unassembled WGS sequence"/>
</dbReference>
<dbReference type="Pfam" id="PF18810">
    <property type="entry name" value="PBECR2"/>
    <property type="match status" value="1"/>
</dbReference>
<evidence type="ECO:0000259" key="3">
    <source>
        <dbReference type="Pfam" id="PF18810"/>
    </source>
</evidence>
<proteinExistence type="predicted"/>
<dbReference type="EMBL" id="FTMN01000003">
    <property type="protein sequence ID" value="SIQ30738.1"/>
    <property type="molecule type" value="Genomic_DNA"/>
</dbReference>
<feature type="region of interest" description="Disordered" evidence="1">
    <location>
        <begin position="222"/>
        <end position="267"/>
    </location>
</feature>
<evidence type="ECO:0000256" key="1">
    <source>
        <dbReference type="SAM" id="MobiDB-lite"/>
    </source>
</evidence>
<reference evidence="4 5" key="1">
    <citation type="submission" date="2017-01" db="EMBL/GenBank/DDBJ databases">
        <authorList>
            <person name="Mah S.A."/>
            <person name="Swanson W.J."/>
            <person name="Moy G.W."/>
            <person name="Vacquier V.D."/>
        </authorList>
    </citation>
    <scope>NUCLEOTIDE SEQUENCE [LARGE SCALE GENOMIC DNA]</scope>
    <source>
        <strain evidence="4 5">DSM 7027</strain>
    </source>
</reference>
<organism evidence="4 5">
    <name type="scientific">Marinobacterium stanieri</name>
    <dbReference type="NCBI Taxonomy" id="49186"/>
    <lineage>
        <taxon>Bacteria</taxon>
        <taxon>Pseudomonadati</taxon>
        <taxon>Pseudomonadota</taxon>
        <taxon>Gammaproteobacteria</taxon>
        <taxon>Oceanospirillales</taxon>
        <taxon>Oceanospirillaceae</taxon>
        <taxon>Marinobacterium</taxon>
    </lineage>
</organism>
<dbReference type="STRING" id="49186.SAMN05421647_103451"/>
<sequence length="416" mass="47729">MPSVSYGSVPFPQQIDFIRQKLNIPTRHWTDIYTQEHDWAFMVAGANRNAIVSDFRESIERMIENGRTLEDFRKDFDNIVSKHGWDYNGGRNWRSRVIYETNLFSSYNAGRFEQLWNDRDTLPYWQYHHNDAVTHPREHHLAWDNLVLKADDPWWKAHFPPGGWGCQCYVTGLSEYDLQQQQLKLGKAPAENWQTVEIGQRSPSGPRTVQVPEGIDPGFEYTPGSARLQSAIPPERPEPPISGSAGGQGLPNTRPNAPLPEPRPASPDQLLAEGLTQEEYARTFLQPFGADLDKPAIFRDVIDERLVMGKELFMDRRSGTLKADKRGRGRYLPLLAQAVIDPDEIWVRLEWHHSQKKAMIRRRYLAQFSLPDQVLPALAVFEIAADGWSGITVFQPDAHDIEDMRVGVRLYSRSEE</sequence>
<accession>A0A1N6RPC1</accession>
<evidence type="ECO:0000259" key="2">
    <source>
        <dbReference type="Pfam" id="PF04233"/>
    </source>
</evidence>
<evidence type="ECO:0000313" key="5">
    <source>
        <dbReference type="Proteomes" id="UP000186895"/>
    </source>
</evidence>
<dbReference type="InterPro" id="IPR041110">
    <property type="entry name" value="PBECR2"/>
</dbReference>
<protein>
    <submittedName>
        <fullName evidence="4">Phage Mu protein F like protein</fullName>
    </submittedName>
</protein>
<dbReference type="AlphaFoldDB" id="A0A1N6RPC1"/>
<name>A0A1N6RPC1_9GAMM</name>
<gene>
    <name evidence="4" type="ORF">SAMN05421647_103451</name>
</gene>
<feature type="domain" description="Phage head morphogenesis" evidence="2">
    <location>
        <begin position="55"/>
        <end position="170"/>
    </location>
</feature>
<dbReference type="Pfam" id="PF04233">
    <property type="entry name" value="Phage_Mu_F"/>
    <property type="match status" value="1"/>
</dbReference>
<keyword evidence="5" id="KW-1185">Reference proteome</keyword>
<dbReference type="RefSeq" id="WP_076462574.1">
    <property type="nucleotide sequence ID" value="NZ_FTMN01000003.1"/>
</dbReference>
<evidence type="ECO:0000313" key="4">
    <source>
        <dbReference type="EMBL" id="SIQ30738.1"/>
    </source>
</evidence>